<dbReference type="EMBL" id="CP117826">
    <property type="protein sequence ID" value="XCC62998.1"/>
    <property type="molecule type" value="Genomic_DNA"/>
</dbReference>
<dbReference type="AlphaFoldDB" id="A0AAU8AA68"/>
<organism evidence="1">
    <name type="scientific">Christensenella massiliensis</name>
    <dbReference type="NCBI Taxonomy" id="1805714"/>
    <lineage>
        <taxon>Bacteria</taxon>
        <taxon>Bacillati</taxon>
        <taxon>Bacillota</taxon>
        <taxon>Clostridia</taxon>
        <taxon>Christensenellales</taxon>
        <taxon>Christensenellaceae</taxon>
        <taxon>Christensenella</taxon>
    </lineage>
</organism>
<protein>
    <submittedName>
        <fullName evidence="1">Uncharacterized protein</fullName>
    </submittedName>
</protein>
<evidence type="ECO:0000313" key="1">
    <source>
        <dbReference type="EMBL" id="XCC62998.1"/>
    </source>
</evidence>
<accession>A0AAU8AA68</accession>
<gene>
    <name evidence="1" type="ORF">PUP29_03530</name>
</gene>
<dbReference type="PROSITE" id="PS51257">
    <property type="entry name" value="PROKAR_LIPOPROTEIN"/>
    <property type="match status" value="1"/>
</dbReference>
<name>A0AAU8AA68_9FIRM</name>
<proteinExistence type="predicted"/>
<sequence>MKKIILLAVTVVICLFILACGHINAPFHTSELSIRSDGTWTYSGSMQGTWVKRGGQRVLFIDGFDSTEIILAH</sequence>
<dbReference type="RefSeq" id="WP_353423852.1">
    <property type="nucleotide sequence ID" value="NZ_CP117826.1"/>
</dbReference>
<reference evidence="1" key="1">
    <citation type="submission" date="2023-02" db="EMBL/GenBank/DDBJ databases">
        <title>Gut commensal Christensenella minuta modulates host metabolism via a new class of secondary bile acids.</title>
        <authorList>
            <person name="Liu C."/>
        </authorList>
    </citation>
    <scope>NUCLEOTIDE SEQUENCE</scope>
    <source>
        <strain evidence="1">CA70</strain>
    </source>
</reference>